<dbReference type="EMBL" id="FNDZ01000008">
    <property type="protein sequence ID" value="SDJ13372.1"/>
    <property type="molecule type" value="Genomic_DNA"/>
</dbReference>
<dbReference type="NCBIfam" id="NF038403">
    <property type="entry name" value="perm_prefix_1"/>
    <property type="match status" value="1"/>
</dbReference>
<sequence>MSWQDKESYLKEVLSQVKFSFDHEFIDKELRSHLEERMEDYISEGYTPKEAEKMALENFGDPEEIGKALNKEHNPIIGWILYSSNVLLFVGSLYLIFTIMVPFGMSFFGRNPSKTIPKENILYSIEVNEKRKIDDRIITVEEIIYEKNGDLHIIYSDVDTRLWGWGWSFGNLGIITDETGKDYFDGSGFSTGGIFSKSLRTIHGFPEEAKMLNIEYDYYNRYYKFEIPLQAGGAHE</sequence>
<evidence type="ECO:0000256" key="1">
    <source>
        <dbReference type="SAM" id="Phobius"/>
    </source>
</evidence>
<evidence type="ECO:0000313" key="3">
    <source>
        <dbReference type="Proteomes" id="UP000183255"/>
    </source>
</evidence>
<dbReference type="Pfam" id="PF22564">
    <property type="entry name" value="HAAS"/>
    <property type="match status" value="1"/>
</dbReference>
<organism evidence="2 3">
    <name type="scientific">Proteiniclasticum ruminis</name>
    <dbReference type="NCBI Taxonomy" id="398199"/>
    <lineage>
        <taxon>Bacteria</taxon>
        <taxon>Bacillati</taxon>
        <taxon>Bacillota</taxon>
        <taxon>Clostridia</taxon>
        <taxon>Eubacteriales</taxon>
        <taxon>Clostridiaceae</taxon>
        <taxon>Proteiniclasticum</taxon>
    </lineage>
</organism>
<feature type="transmembrane region" description="Helical" evidence="1">
    <location>
        <begin position="86"/>
        <end position="108"/>
    </location>
</feature>
<keyword evidence="1" id="KW-0812">Transmembrane</keyword>
<dbReference type="Proteomes" id="UP000183255">
    <property type="component" value="Unassembled WGS sequence"/>
</dbReference>
<name>A0A1G8R8R7_9CLOT</name>
<proteinExistence type="predicted"/>
<dbReference type="InterPro" id="IPR047928">
    <property type="entry name" value="Perm_prefix_1"/>
</dbReference>
<accession>A0A1G8R8R7</accession>
<evidence type="ECO:0000313" key="2">
    <source>
        <dbReference type="EMBL" id="SDJ13372.1"/>
    </source>
</evidence>
<keyword evidence="1" id="KW-1133">Transmembrane helix</keyword>
<protein>
    <submittedName>
        <fullName evidence="2">Uncharacterized protein</fullName>
    </submittedName>
</protein>
<keyword evidence="1" id="KW-0472">Membrane</keyword>
<dbReference type="RefSeq" id="WP_031577287.1">
    <property type="nucleotide sequence ID" value="NZ_FNDZ01000008.1"/>
</dbReference>
<reference evidence="2 3" key="1">
    <citation type="submission" date="2016-10" db="EMBL/GenBank/DDBJ databases">
        <authorList>
            <person name="de Groot N.N."/>
        </authorList>
    </citation>
    <scope>NUCLEOTIDE SEQUENCE [LARGE SCALE GENOMIC DNA]</scope>
    <source>
        <strain evidence="2 3">CGMCC 1.5058</strain>
    </source>
</reference>
<dbReference type="AlphaFoldDB" id="A0A1G8R8R7"/>
<gene>
    <name evidence="2" type="ORF">SAMN05421804_10824</name>
</gene>